<dbReference type="PROSITE" id="PS50985">
    <property type="entry name" value="GRAS"/>
    <property type="match status" value="1"/>
</dbReference>
<keyword evidence="2" id="KW-0804">Transcription</keyword>
<evidence type="ECO:0008006" key="7">
    <source>
        <dbReference type="Google" id="ProtNLM"/>
    </source>
</evidence>
<sequence length="677" mass="75456">MEFPPELELSEKRPQLNFTEPAPPSPSTYFLDQLPAPHVDNGKDDLSYISHMLLEEDTIDSFLYQYPNHPAAVLTAEQPFNQILSTEHGTSDGLTTWPCNSVQNTQLQLSSVVATPEYYSYCDMIASKMLPGDNMDSTQHVVGQDASSLLMNSTQETAAAEPNRLLPAAKSSDCCMDVISMAFFKGMEEANKLLPLKDSETTLARGRGWKKRLQGKDDDADVSMGRSSKQKVAQTQADSEEEAAARKMLDRLMLNDAASHAADVQQELIIGPMELEKPRGRRGAGASHTAVDLHALLIRCAETVATNDQQGAADLLQRIRHHSSPTGDGTQRLAHCFAQGLEARLMGIGSQMYQSLAAKSASAAGILKVYKLYMAACSILPLRFPLTNKTTYKAVAGRKKLHVVHYGLGPGFHWPDLLCMLSHREGGPPEVRLTGIDNPLPGFHPGQLIEETGRRLSDCARQFRVPFKFHAIAAKSEAVRAEDLDIDPEEVLVVISHFHFRTLMDESVIIDRPNPRDTVLKNIKKMRPKVFIHAILNGSYSGAFFVSRFREALNNFAALFDLIDTTVPQENKNRLLVEQELARCAMNIIACEGVDRVERPHNYKQWHVRCEQAGLRQLPLDLDIVQASKDKVNKEYRKYFVINEDHGWLLKGWKGRVLSAISTWTAEDDRSDLGNDQ</sequence>
<feature type="compositionally biased region" description="Polar residues" evidence="4">
    <location>
        <begin position="225"/>
        <end position="237"/>
    </location>
</feature>
<gene>
    <name evidence="5" type="ORF">NCGR_LOCUS39082</name>
</gene>
<feature type="region of interest" description="Leucine repeat II (LRII)" evidence="3">
    <location>
        <begin position="451"/>
        <end position="483"/>
    </location>
</feature>
<feature type="region of interest" description="Disordered" evidence="4">
    <location>
        <begin position="207"/>
        <end position="242"/>
    </location>
</feature>
<reference evidence="5" key="1">
    <citation type="submission" date="2020-10" db="EMBL/GenBank/DDBJ databases">
        <authorList>
            <person name="Han B."/>
            <person name="Lu T."/>
            <person name="Zhao Q."/>
            <person name="Huang X."/>
            <person name="Zhao Y."/>
        </authorList>
    </citation>
    <scope>NUCLEOTIDE SEQUENCE</scope>
</reference>
<evidence type="ECO:0000256" key="4">
    <source>
        <dbReference type="SAM" id="MobiDB-lite"/>
    </source>
</evidence>
<dbReference type="OrthoDB" id="678429at2759"/>
<keyword evidence="6" id="KW-1185">Reference proteome</keyword>
<evidence type="ECO:0000313" key="6">
    <source>
        <dbReference type="Proteomes" id="UP000604825"/>
    </source>
</evidence>
<name>A0A811QI43_9POAL</name>
<proteinExistence type="inferred from homology"/>
<comment type="similarity">
    <text evidence="3">Belongs to the GRAS family.</text>
</comment>
<evidence type="ECO:0000313" key="5">
    <source>
        <dbReference type="EMBL" id="CAD6255540.1"/>
    </source>
</evidence>
<dbReference type="Proteomes" id="UP000604825">
    <property type="component" value="Unassembled WGS sequence"/>
</dbReference>
<organism evidence="5 6">
    <name type="scientific">Miscanthus lutarioriparius</name>
    <dbReference type="NCBI Taxonomy" id="422564"/>
    <lineage>
        <taxon>Eukaryota</taxon>
        <taxon>Viridiplantae</taxon>
        <taxon>Streptophyta</taxon>
        <taxon>Embryophyta</taxon>
        <taxon>Tracheophyta</taxon>
        <taxon>Spermatophyta</taxon>
        <taxon>Magnoliopsida</taxon>
        <taxon>Liliopsida</taxon>
        <taxon>Poales</taxon>
        <taxon>Poaceae</taxon>
        <taxon>PACMAD clade</taxon>
        <taxon>Panicoideae</taxon>
        <taxon>Andropogonodae</taxon>
        <taxon>Andropogoneae</taxon>
        <taxon>Saccharinae</taxon>
        <taxon>Miscanthus</taxon>
    </lineage>
</organism>
<dbReference type="EMBL" id="CAJGYO010000010">
    <property type="protein sequence ID" value="CAD6255540.1"/>
    <property type="molecule type" value="Genomic_DNA"/>
</dbReference>
<dbReference type="PANTHER" id="PTHR31636">
    <property type="entry name" value="OSJNBA0084A10.13 PROTEIN-RELATED"/>
    <property type="match status" value="1"/>
</dbReference>
<evidence type="ECO:0000256" key="1">
    <source>
        <dbReference type="ARBA" id="ARBA00023015"/>
    </source>
</evidence>
<evidence type="ECO:0000256" key="3">
    <source>
        <dbReference type="PROSITE-ProRule" id="PRU01191"/>
    </source>
</evidence>
<evidence type="ECO:0000256" key="2">
    <source>
        <dbReference type="ARBA" id="ARBA00023163"/>
    </source>
</evidence>
<dbReference type="AlphaFoldDB" id="A0A811QI43"/>
<keyword evidence="1" id="KW-0805">Transcription regulation</keyword>
<comment type="caution">
    <text evidence="5">The sequence shown here is derived from an EMBL/GenBank/DDBJ whole genome shotgun (WGS) entry which is preliminary data.</text>
</comment>
<feature type="region of interest" description="SAW" evidence="3">
    <location>
        <begin position="590"/>
        <end position="665"/>
    </location>
</feature>
<dbReference type="Pfam" id="PF03514">
    <property type="entry name" value="GRAS"/>
    <property type="match status" value="1"/>
</dbReference>
<accession>A0A811QI43</accession>
<feature type="region of interest" description="Disordered" evidence="4">
    <location>
        <begin position="1"/>
        <end position="27"/>
    </location>
</feature>
<feature type="region of interest" description="Leucine repeat I (LRI)" evidence="3">
    <location>
        <begin position="291"/>
        <end position="351"/>
    </location>
</feature>
<feature type="region of interest" description="VHIID" evidence="3">
    <location>
        <begin position="370"/>
        <end position="435"/>
    </location>
</feature>
<comment type="caution">
    <text evidence="3">Lacks conserved residue(s) required for the propagation of feature annotation.</text>
</comment>
<dbReference type="InterPro" id="IPR005202">
    <property type="entry name" value="TF_GRAS"/>
</dbReference>
<protein>
    <recommendedName>
        <fullName evidence="7">Scarecrow-like protein 9</fullName>
    </recommendedName>
</protein>